<sequence>MIDTSTIELINLSESKLFFYRQFVDCVNCPLIHSSSVSASENRTIKLRSYFDQNYVITQKNQTFWNPINVSSFCNLCESSCEKSFIALRDKAEFRLIIDNNLNCHLDVLNYGQNQWLNASIVIIIFLALFSSIVYGHDRLDGFWKRFIRSESPTMIDSPTSTIAINPNSPTIPVSLVSKRFHSIDSFRGMTILLMIFVNYGAGNLTSLKHVPWDGFNLADSVFPFFIFIMGSTIAVSFRNISTINENRSKIITRILKRSMNLFVLGIIINSIGSADIKTIRIPGVLQRFALSYGIVALTQLVTVNLITSSLMPRCLNCFKLWPQYALASIMLFIYLYFTLFWQFDQNCPIGYMGPGGLYDNISYPFCIGGAAHKIDEIIFTKNHCYRNNFGGVLYDQGLFNLWHDPEGLLGTTTSIILTVVGLQVGHTILHNVQPWARFRRLINIVVILAIAACFSVFVLRIPINKNLWSFSFVALNGCLATSIFIIFHYLIDHRKIWPKGYPLNYPGQNSIMLYLGHEIANDMFPFKLASSYSSHIGYLAQDLFSTAIWWIISCWMASKQIFITV</sequence>
<dbReference type="EnsemblMetazoa" id="SSS_7263s_mrna">
    <property type="protein sequence ID" value="KAF7489559.1"/>
    <property type="gene ID" value="SSS_7263"/>
</dbReference>
<dbReference type="GO" id="GO:0016740">
    <property type="term" value="F:transferase activity"/>
    <property type="evidence" value="ECO:0007669"/>
    <property type="project" value="UniProtKB-KW"/>
</dbReference>
<organism evidence="2">
    <name type="scientific">Sarcoptes scabiei</name>
    <name type="common">Itch mite</name>
    <name type="synonym">Acarus scabiei</name>
    <dbReference type="NCBI Taxonomy" id="52283"/>
    <lineage>
        <taxon>Eukaryota</taxon>
        <taxon>Metazoa</taxon>
        <taxon>Ecdysozoa</taxon>
        <taxon>Arthropoda</taxon>
        <taxon>Chelicerata</taxon>
        <taxon>Arachnida</taxon>
        <taxon>Acari</taxon>
        <taxon>Acariformes</taxon>
        <taxon>Sarcoptiformes</taxon>
        <taxon>Astigmata</taxon>
        <taxon>Psoroptidia</taxon>
        <taxon>Sarcoptoidea</taxon>
        <taxon>Sarcoptidae</taxon>
        <taxon>Sarcoptinae</taxon>
        <taxon>Sarcoptes</taxon>
    </lineage>
</organism>
<dbReference type="PANTHER" id="PTHR31061">
    <property type="entry name" value="LD22376P"/>
    <property type="match status" value="1"/>
</dbReference>
<name>A0A834R4K4_SARSC</name>
<keyword evidence="1" id="KW-0812">Transmembrane</keyword>
<feature type="transmembrane region" description="Helical" evidence="1">
    <location>
        <begin position="186"/>
        <end position="202"/>
    </location>
</feature>
<proteinExistence type="predicted"/>
<reference evidence="3" key="3">
    <citation type="submission" date="2022-06" db="UniProtKB">
        <authorList>
            <consortium name="EnsemblMetazoa"/>
        </authorList>
    </citation>
    <scope>IDENTIFICATION</scope>
</reference>
<dbReference type="AlphaFoldDB" id="A0A834R4K4"/>
<evidence type="ECO:0000313" key="3">
    <source>
        <dbReference type="EnsemblMetazoa" id="KAF7489559.1"/>
    </source>
</evidence>
<keyword evidence="2" id="KW-0808">Transferase</keyword>
<feature type="transmembrane region" description="Helical" evidence="1">
    <location>
        <begin position="442"/>
        <end position="462"/>
    </location>
</feature>
<accession>A0A834R4K4</accession>
<feature type="transmembrane region" description="Helical" evidence="1">
    <location>
        <begin position="222"/>
        <end position="241"/>
    </location>
</feature>
<keyword evidence="4" id="KW-1185">Reference proteome</keyword>
<dbReference type="PANTHER" id="PTHR31061:SF24">
    <property type="entry name" value="LD22376P"/>
    <property type="match status" value="1"/>
</dbReference>
<dbReference type="OrthoDB" id="2149840at2759"/>
<feature type="transmembrane region" description="Helical" evidence="1">
    <location>
        <begin position="262"/>
        <end position="284"/>
    </location>
</feature>
<reference evidence="4" key="1">
    <citation type="journal article" date="2020" name="PLoS Negl. Trop. Dis.">
        <title>High-quality nuclear genome for Sarcoptes scabiei-A critical resource for a neglected parasite.</title>
        <authorList>
            <person name="Korhonen P.K."/>
            <person name="Gasser R.B."/>
            <person name="Ma G."/>
            <person name="Wang T."/>
            <person name="Stroehlein A.J."/>
            <person name="Young N.D."/>
            <person name="Ang C.S."/>
            <person name="Fernando D.D."/>
            <person name="Lu H.C."/>
            <person name="Taylor S."/>
            <person name="Reynolds S.L."/>
            <person name="Mofiz E."/>
            <person name="Najaraj S.H."/>
            <person name="Gowda H."/>
            <person name="Madugundu A."/>
            <person name="Renuse S."/>
            <person name="Holt D."/>
            <person name="Pandey A."/>
            <person name="Papenfuss A.T."/>
            <person name="Fischer K."/>
        </authorList>
    </citation>
    <scope>NUCLEOTIDE SEQUENCE [LARGE SCALE GENOMIC DNA]</scope>
</reference>
<keyword evidence="1" id="KW-0472">Membrane</keyword>
<feature type="transmembrane region" description="Helical" evidence="1">
    <location>
        <begin position="409"/>
        <end position="430"/>
    </location>
</feature>
<dbReference type="Proteomes" id="UP000070412">
    <property type="component" value="Unassembled WGS sequence"/>
</dbReference>
<evidence type="ECO:0000313" key="4">
    <source>
        <dbReference type="Proteomes" id="UP000070412"/>
    </source>
</evidence>
<feature type="transmembrane region" description="Helical" evidence="1">
    <location>
        <begin position="290"/>
        <end position="313"/>
    </location>
</feature>
<protein>
    <submittedName>
        <fullName evidence="2">Heparan-alpha-glucosaminide N-acetyltransferase</fullName>
    </submittedName>
</protein>
<keyword evidence="1" id="KW-1133">Transmembrane helix</keyword>
<reference evidence="2" key="2">
    <citation type="submission" date="2020-01" db="EMBL/GenBank/DDBJ databases">
        <authorList>
            <person name="Korhonen P.K.K."/>
            <person name="Guangxu M.G."/>
            <person name="Wang T.W."/>
            <person name="Stroehlein A.J.S."/>
            <person name="Young N.D."/>
            <person name="Ang C.-S.A."/>
            <person name="Fernando D.W.F."/>
            <person name="Lu H.L."/>
            <person name="Taylor S.T."/>
            <person name="Ehtesham M.E.M."/>
            <person name="Najaraj S.H.N."/>
            <person name="Harsha G.H.G."/>
            <person name="Madugundu A.M."/>
            <person name="Renuse S.R."/>
            <person name="Holt D.H."/>
            <person name="Pandey A.P."/>
            <person name="Papenfuss A.P."/>
            <person name="Gasser R.B.G."/>
            <person name="Fischer K.F."/>
        </authorList>
    </citation>
    <scope>NUCLEOTIDE SEQUENCE</scope>
    <source>
        <strain evidence="2">SSS_KF_BRIS2020</strain>
    </source>
</reference>
<dbReference type="EMBL" id="WVUK01000064">
    <property type="protein sequence ID" value="KAF7489559.1"/>
    <property type="molecule type" value="Genomic_DNA"/>
</dbReference>
<feature type="transmembrane region" description="Helical" evidence="1">
    <location>
        <begin position="116"/>
        <end position="136"/>
    </location>
</feature>
<evidence type="ECO:0000313" key="2">
    <source>
        <dbReference type="EMBL" id="KAF7489559.1"/>
    </source>
</evidence>
<gene>
    <name evidence="2" type="ORF">SSS_7263</name>
</gene>
<feature type="transmembrane region" description="Helical" evidence="1">
    <location>
        <begin position="468"/>
        <end position="492"/>
    </location>
</feature>
<feature type="transmembrane region" description="Helical" evidence="1">
    <location>
        <begin position="325"/>
        <end position="344"/>
    </location>
</feature>
<evidence type="ECO:0000256" key="1">
    <source>
        <dbReference type="SAM" id="Phobius"/>
    </source>
</evidence>